<comment type="caution">
    <text evidence="2">The sequence shown here is derived from an EMBL/GenBank/DDBJ whole genome shotgun (WGS) entry which is preliminary data.</text>
</comment>
<dbReference type="AlphaFoldDB" id="A0A0R1N773"/>
<name>A0A0R1N773_9LACO</name>
<dbReference type="STRING" id="1423792.FD09_GL001328"/>
<reference evidence="2 3" key="1">
    <citation type="journal article" date="2015" name="Genome Announc.">
        <title>Expanding the biotechnology potential of lactobacilli through comparative genomics of 213 strains and associated genera.</title>
        <authorList>
            <person name="Sun Z."/>
            <person name="Harris H.M."/>
            <person name="McCann A."/>
            <person name="Guo C."/>
            <person name="Argimon S."/>
            <person name="Zhang W."/>
            <person name="Yang X."/>
            <person name="Jeffery I.B."/>
            <person name="Cooney J.C."/>
            <person name="Kagawa T.F."/>
            <person name="Liu W."/>
            <person name="Song Y."/>
            <person name="Salvetti E."/>
            <person name="Wrobel A."/>
            <person name="Rasinkangas P."/>
            <person name="Parkhill J."/>
            <person name="Rea M.C."/>
            <person name="O'Sullivan O."/>
            <person name="Ritari J."/>
            <person name="Douillard F.P."/>
            <person name="Paul Ross R."/>
            <person name="Yang R."/>
            <person name="Briner A.E."/>
            <person name="Felis G.E."/>
            <person name="de Vos W.M."/>
            <person name="Barrangou R."/>
            <person name="Klaenhammer T.R."/>
            <person name="Caufield P.W."/>
            <person name="Cui Y."/>
            <person name="Zhang H."/>
            <person name="O'Toole P.W."/>
        </authorList>
    </citation>
    <scope>NUCLEOTIDE SEQUENCE [LARGE SCALE GENOMIC DNA]</scope>
    <source>
        <strain evidence="2 3">DSM 12744</strain>
    </source>
</reference>
<dbReference type="PATRIC" id="fig|1423792.3.peg.1347"/>
<evidence type="ECO:0000256" key="1">
    <source>
        <dbReference type="SAM" id="MobiDB-lite"/>
    </source>
</evidence>
<dbReference type="NCBIfam" id="NF040897">
    <property type="entry name" value="SPJ_0845_Nterm"/>
    <property type="match status" value="1"/>
</dbReference>
<organism evidence="2 3">
    <name type="scientific">Schleiferilactobacillus perolens DSM 12744</name>
    <dbReference type="NCBI Taxonomy" id="1423792"/>
    <lineage>
        <taxon>Bacteria</taxon>
        <taxon>Bacillati</taxon>
        <taxon>Bacillota</taxon>
        <taxon>Bacilli</taxon>
        <taxon>Lactobacillales</taxon>
        <taxon>Lactobacillaceae</taxon>
        <taxon>Schleiferilactobacillus</taxon>
    </lineage>
</organism>
<gene>
    <name evidence="2" type="ORF">FD09_GL001328</name>
</gene>
<sequence>MKTMGLTVKRENTLTSLFDQFATLPADLKEKVDLKDGEKKEQKPTDKKADKKK</sequence>
<keyword evidence="3" id="KW-1185">Reference proteome</keyword>
<dbReference type="InterPro" id="IPR047909">
    <property type="entry name" value="SPJ_0845-like_N"/>
</dbReference>
<evidence type="ECO:0000313" key="3">
    <source>
        <dbReference type="Proteomes" id="UP000051330"/>
    </source>
</evidence>
<dbReference type="EMBL" id="AZEC01000002">
    <property type="protein sequence ID" value="KRL14164.1"/>
    <property type="molecule type" value="Genomic_DNA"/>
</dbReference>
<evidence type="ECO:0000313" key="2">
    <source>
        <dbReference type="EMBL" id="KRL14164.1"/>
    </source>
</evidence>
<feature type="region of interest" description="Disordered" evidence="1">
    <location>
        <begin position="32"/>
        <end position="53"/>
    </location>
</feature>
<protein>
    <submittedName>
        <fullName evidence="2">Uncharacterized protein</fullName>
    </submittedName>
</protein>
<dbReference type="Proteomes" id="UP000051330">
    <property type="component" value="Unassembled WGS sequence"/>
</dbReference>
<proteinExistence type="predicted"/>
<accession>A0A0R1N773</accession>